<dbReference type="InterPro" id="IPR006935">
    <property type="entry name" value="Helicase/UvrB_N"/>
</dbReference>
<evidence type="ECO:0000313" key="2">
    <source>
        <dbReference type="EMBL" id="AVH55587.1"/>
    </source>
</evidence>
<dbReference type="Gene3D" id="3.40.50.300">
    <property type="entry name" value="P-loop containing nucleotide triphosphate hydrolases"/>
    <property type="match status" value="1"/>
</dbReference>
<name>A0ABM6SLP3_9ACTN</name>
<evidence type="ECO:0000259" key="1">
    <source>
        <dbReference type="Pfam" id="PF04851"/>
    </source>
</evidence>
<protein>
    <recommendedName>
        <fullName evidence="1">Helicase/UvrB N-terminal domain-containing protein</fullName>
    </recommendedName>
</protein>
<dbReference type="EMBL" id="CP026652">
    <property type="protein sequence ID" value="AVH55587.1"/>
    <property type="molecule type" value="Genomic_DNA"/>
</dbReference>
<dbReference type="RefSeq" id="WP_099498559.1">
    <property type="nucleotide sequence ID" value="NZ_CP026652.1"/>
</dbReference>
<feature type="domain" description="Helicase/UvrB N-terminal" evidence="1">
    <location>
        <begin position="16"/>
        <end position="91"/>
    </location>
</feature>
<dbReference type="SUPFAM" id="SSF52540">
    <property type="entry name" value="P-loop containing nucleoside triphosphate hydrolases"/>
    <property type="match status" value="1"/>
</dbReference>
<keyword evidence="3" id="KW-1185">Reference proteome</keyword>
<sequence length="118" mass="12728">MPTPVIDHTGSAVPQLWPHQQELVSAAARTLSTEPRTTGVMACGLGETRAACEVAHLVAADDRVLIVAPTIDLVGQILRDWKDYRGAAHLGRVVAVCSDDSALSWTTTAGRWSPSRRW</sequence>
<dbReference type="InterPro" id="IPR027417">
    <property type="entry name" value="P-loop_NTPase"/>
</dbReference>
<evidence type="ECO:0000313" key="3">
    <source>
        <dbReference type="Proteomes" id="UP000238413"/>
    </source>
</evidence>
<reference evidence="2 3" key="1">
    <citation type="submission" date="2018-02" db="EMBL/GenBank/DDBJ databases">
        <title>Complete genome sequence of Streptomyces dengpaensis, the producer of angucyclines.</title>
        <authorList>
            <person name="Yumei L."/>
        </authorList>
    </citation>
    <scope>NUCLEOTIDE SEQUENCE [LARGE SCALE GENOMIC DNA]</scope>
    <source>
        <strain evidence="2 3">XZHG99</strain>
    </source>
</reference>
<gene>
    <name evidence="2" type="ORF">C4B68_07110</name>
</gene>
<accession>A0ABM6SLP3</accession>
<organism evidence="2 3">
    <name type="scientific">Streptomyces dengpaensis</name>
    <dbReference type="NCBI Taxonomy" id="2049881"/>
    <lineage>
        <taxon>Bacteria</taxon>
        <taxon>Bacillati</taxon>
        <taxon>Actinomycetota</taxon>
        <taxon>Actinomycetes</taxon>
        <taxon>Kitasatosporales</taxon>
        <taxon>Streptomycetaceae</taxon>
        <taxon>Streptomyces</taxon>
    </lineage>
</organism>
<dbReference type="Proteomes" id="UP000238413">
    <property type="component" value="Chromosome"/>
</dbReference>
<proteinExistence type="predicted"/>
<dbReference type="Pfam" id="PF04851">
    <property type="entry name" value="ResIII"/>
    <property type="match status" value="1"/>
</dbReference>